<dbReference type="SUPFAM" id="SSF50800">
    <property type="entry name" value="PK beta-barrel domain-like"/>
    <property type="match status" value="1"/>
</dbReference>
<evidence type="ECO:0000313" key="2">
    <source>
        <dbReference type="EMBL" id="AZP12664.1"/>
    </source>
</evidence>
<evidence type="ECO:0000313" key="3">
    <source>
        <dbReference type="Proteomes" id="UP000275663"/>
    </source>
</evidence>
<name>A0A3Q9BR74_9BURK</name>
<proteinExistence type="predicted"/>
<dbReference type="InterPro" id="IPR011037">
    <property type="entry name" value="Pyrv_Knase-like_insert_dom_sf"/>
</dbReference>
<dbReference type="SUPFAM" id="SSF141673">
    <property type="entry name" value="MOSC N-terminal domain-like"/>
    <property type="match status" value="1"/>
</dbReference>
<dbReference type="AlphaFoldDB" id="A0A3Q9BR74"/>
<accession>A0A3Q9BR74</accession>
<keyword evidence="3" id="KW-1185">Reference proteome</keyword>
<dbReference type="GO" id="GO:0003824">
    <property type="term" value="F:catalytic activity"/>
    <property type="evidence" value="ECO:0007669"/>
    <property type="project" value="InterPro"/>
</dbReference>
<dbReference type="Pfam" id="PF03473">
    <property type="entry name" value="MOSC"/>
    <property type="match status" value="1"/>
</dbReference>
<dbReference type="RefSeq" id="WP_126128043.1">
    <property type="nucleotide sequence ID" value="NZ_CP034464.1"/>
</dbReference>
<gene>
    <name evidence="2" type="ORF">EJN92_12020</name>
</gene>
<dbReference type="GO" id="GO:0030170">
    <property type="term" value="F:pyridoxal phosphate binding"/>
    <property type="evidence" value="ECO:0007669"/>
    <property type="project" value="InterPro"/>
</dbReference>
<dbReference type="Pfam" id="PF03476">
    <property type="entry name" value="MOSC_N"/>
    <property type="match status" value="1"/>
</dbReference>
<feature type="domain" description="MOSC" evidence="1">
    <location>
        <begin position="123"/>
        <end position="284"/>
    </location>
</feature>
<organism evidence="2 3">
    <name type="scientific">Undibacterium parvum</name>
    <dbReference type="NCBI Taxonomy" id="401471"/>
    <lineage>
        <taxon>Bacteria</taxon>
        <taxon>Pseudomonadati</taxon>
        <taxon>Pseudomonadota</taxon>
        <taxon>Betaproteobacteria</taxon>
        <taxon>Burkholderiales</taxon>
        <taxon>Oxalobacteraceae</taxon>
        <taxon>Undibacterium</taxon>
    </lineage>
</organism>
<sequence>MPHISALTLYPIKSCAGIALASAQLGATGLSYRSIRDREWMLVDAQNQFLTQREHPRMALIQPGFEGEKFMLQAPGMPALEIPLEQASSAASLQVLVWEDTVPAYDSGDVCAAWFSRFLGIACRLVRSHPASQRCANPKWTGEIKVPSLFSDGYPLLLISSASLADLNQKLLAQGRAAVPMNRFRPNIVIDGVEAFEEDYAELLLIHSSDSPQHIKLKPVKPCPRCPMPAVNQASAEVEQNPVDILQSYRSNALLDGAVTFGMNTIIAQGLGQTIAIADGLELQLAF</sequence>
<reference evidence="2 3" key="1">
    <citation type="journal article" date="2011" name="Int. J. Syst. Evol. Microbiol.">
        <title>Description of Undibacterium oligocarboniphilum sp. nov., isolated from purified water, and Undibacterium pigrum strain CCUG 49012 as the type strain of Undibacterium parvum sp. nov., and emended descriptions of the genus Undibacterium and the species Undibacterium pigrum.</title>
        <authorList>
            <person name="Eder W."/>
            <person name="Wanner G."/>
            <person name="Ludwig W."/>
            <person name="Busse H.J."/>
            <person name="Ziemke-Kageler F."/>
            <person name="Lang E."/>
        </authorList>
    </citation>
    <scope>NUCLEOTIDE SEQUENCE [LARGE SCALE GENOMIC DNA]</scope>
    <source>
        <strain evidence="2 3">DSM 23061</strain>
    </source>
</reference>
<dbReference type="InterPro" id="IPR005302">
    <property type="entry name" value="MoCF_Sase_C"/>
</dbReference>
<dbReference type="KEGG" id="upv:EJN92_12020"/>
<dbReference type="Proteomes" id="UP000275663">
    <property type="component" value="Chromosome"/>
</dbReference>
<dbReference type="GO" id="GO:0030151">
    <property type="term" value="F:molybdenum ion binding"/>
    <property type="evidence" value="ECO:0007669"/>
    <property type="project" value="InterPro"/>
</dbReference>
<dbReference type="PROSITE" id="PS51340">
    <property type="entry name" value="MOSC"/>
    <property type="match status" value="1"/>
</dbReference>
<dbReference type="PANTHER" id="PTHR14237">
    <property type="entry name" value="MOLYBDOPTERIN COFACTOR SULFURASE MOSC"/>
    <property type="match status" value="1"/>
</dbReference>
<evidence type="ECO:0000259" key="1">
    <source>
        <dbReference type="PROSITE" id="PS51340"/>
    </source>
</evidence>
<dbReference type="InterPro" id="IPR005303">
    <property type="entry name" value="MOCOS_middle"/>
</dbReference>
<dbReference type="OrthoDB" id="581532at2"/>
<dbReference type="PANTHER" id="PTHR14237:SF19">
    <property type="entry name" value="MITOCHONDRIAL AMIDOXIME REDUCING COMPONENT 1"/>
    <property type="match status" value="1"/>
</dbReference>
<dbReference type="EMBL" id="CP034464">
    <property type="protein sequence ID" value="AZP12664.1"/>
    <property type="molecule type" value="Genomic_DNA"/>
</dbReference>
<protein>
    <submittedName>
        <fullName evidence="2">MOSC domain-containing protein</fullName>
    </submittedName>
</protein>